<dbReference type="GO" id="GO:0005506">
    <property type="term" value="F:iron ion binding"/>
    <property type="evidence" value="ECO:0007669"/>
    <property type="project" value="InterPro"/>
</dbReference>
<evidence type="ECO:0000313" key="2">
    <source>
        <dbReference type="EMBL" id="NTC31169.1"/>
    </source>
</evidence>
<accession>A0AA44F9V4</accession>
<keyword evidence="1" id="KW-0732">Signal</keyword>
<dbReference type="EMBL" id="JAAMAY010000036">
    <property type="protein sequence ID" value="NTC31169.1"/>
    <property type="molecule type" value="Genomic_DNA"/>
</dbReference>
<dbReference type="RefSeq" id="WP_174019142.1">
    <property type="nucleotide sequence ID" value="NZ_JAALYO010000024.1"/>
</dbReference>
<dbReference type="Pfam" id="PF01322">
    <property type="entry name" value="Cytochrom_C_2"/>
    <property type="match status" value="1"/>
</dbReference>
<dbReference type="Gene3D" id="1.20.120.10">
    <property type="entry name" value="Cytochrome c/b562"/>
    <property type="match status" value="1"/>
</dbReference>
<reference evidence="2" key="1">
    <citation type="journal article" date="2020" name="Science">
        <title>Unexpected conservation and global transmission of agrobacterial virulence plasmids.</title>
        <authorList>
            <person name="Weisberg A.J."/>
            <person name="Davis E.W. 2nd"/>
            <person name="Tabima J."/>
            <person name="Belcher M.S."/>
            <person name="Miller M."/>
            <person name="Kuo C.H."/>
            <person name="Loper J.E."/>
            <person name="Grunwald N.J."/>
            <person name="Putnam M.L."/>
            <person name="Chang J.H."/>
        </authorList>
    </citation>
    <scope>NUCLEOTIDE SEQUENCE</scope>
    <source>
        <strain evidence="2">17-1853-1a</strain>
    </source>
</reference>
<protein>
    <submittedName>
        <fullName evidence="2">Cytochrome c</fullName>
    </submittedName>
</protein>
<name>A0AA44F9V4_AGRTU</name>
<evidence type="ECO:0000313" key="3">
    <source>
        <dbReference type="Proteomes" id="UP000702952"/>
    </source>
</evidence>
<dbReference type="InterPro" id="IPR010980">
    <property type="entry name" value="Cyt_c/b562"/>
</dbReference>
<dbReference type="GO" id="GO:0009055">
    <property type="term" value="F:electron transfer activity"/>
    <property type="evidence" value="ECO:0007669"/>
    <property type="project" value="InterPro"/>
</dbReference>
<evidence type="ECO:0000256" key="1">
    <source>
        <dbReference type="SAM" id="SignalP"/>
    </source>
</evidence>
<comment type="caution">
    <text evidence="2">The sequence shown here is derived from an EMBL/GenBank/DDBJ whole genome shotgun (WGS) entry which is preliminary data.</text>
</comment>
<dbReference type="PROSITE" id="PS51009">
    <property type="entry name" value="CYTCII"/>
    <property type="match status" value="1"/>
</dbReference>
<sequence>MRWCRRIGGATTIALSLVGAVAAAPAWERQLDMKSMADSARIIGELFGGRRPYTQTELGEAAENIRAHAGRRLVESFGGGQQSDSKAYMEVISSSAEEFAKLAHDLEVYAVALTSAADRNPKELGPDTRMGGTLLGSPFGRKADADRDAASIPAEHAYHLMLQTCTSCHAKFREP</sequence>
<dbReference type="GO" id="GO:0022900">
    <property type="term" value="P:electron transport chain"/>
    <property type="evidence" value="ECO:0007669"/>
    <property type="project" value="InterPro"/>
</dbReference>
<dbReference type="InterPro" id="IPR002321">
    <property type="entry name" value="Cyt_c_II"/>
</dbReference>
<feature type="signal peptide" evidence="1">
    <location>
        <begin position="1"/>
        <end position="23"/>
    </location>
</feature>
<feature type="chain" id="PRO_5041219625" evidence="1">
    <location>
        <begin position="24"/>
        <end position="175"/>
    </location>
</feature>
<dbReference type="GO" id="GO:0020037">
    <property type="term" value="F:heme binding"/>
    <property type="evidence" value="ECO:0007669"/>
    <property type="project" value="InterPro"/>
</dbReference>
<dbReference type="SUPFAM" id="SSF47175">
    <property type="entry name" value="Cytochromes"/>
    <property type="match status" value="1"/>
</dbReference>
<organism evidence="2 3">
    <name type="scientific">Agrobacterium tumefaciens</name>
    <dbReference type="NCBI Taxonomy" id="358"/>
    <lineage>
        <taxon>Bacteria</taxon>
        <taxon>Pseudomonadati</taxon>
        <taxon>Pseudomonadota</taxon>
        <taxon>Alphaproteobacteria</taxon>
        <taxon>Hyphomicrobiales</taxon>
        <taxon>Rhizobiaceae</taxon>
        <taxon>Rhizobium/Agrobacterium group</taxon>
        <taxon>Agrobacterium</taxon>
        <taxon>Agrobacterium tumefaciens complex</taxon>
    </lineage>
</organism>
<gene>
    <name evidence="2" type="ORF">G6M46_23850</name>
</gene>
<dbReference type="AlphaFoldDB" id="A0AA44F9V4"/>
<proteinExistence type="predicted"/>
<dbReference type="Proteomes" id="UP000702952">
    <property type="component" value="Unassembled WGS sequence"/>
</dbReference>